<proteinExistence type="predicted"/>
<dbReference type="EMBL" id="JANPWB010000003">
    <property type="protein sequence ID" value="KAJ1198628.1"/>
    <property type="molecule type" value="Genomic_DNA"/>
</dbReference>
<keyword evidence="3" id="KW-1185">Reference proteome</keyword>
<evidence type="ECO:0000313" key="2">
    <source>
        <dbReference type="EMBL" id="KAJ1198628.1"/>
    </source>
</evidence>
<name>A0AAV7VBD1_PLEWA</name>
<comment type="caution">
    <text evidence="2">The sequence shown here is derived from an EMBL/GenBank/DDBJ whole genome shotgun (WGS) entry which is preliminary data.</text>
</comment>
<dbReference type="Proteomes" id="UP001066276">
    <property type="component" value="Chromosome 2_1"/>
</dbReference>
<dbReference type="AlphaFoldDB" id="A0AAV7VBD1"/>
<accession>A0AAV7VBD1</accession>
<sequence>MLGGAIWLIRAYEIRYVGPGTKCSEDRVVPPPLNQDRSRILKTTGGGHRSQGPGQKTDPKLGASNKANEQRTRCRARCSNHTHSTSVSDSLLLCFSRGNVTLTSFCQAQFVPGISIRSLIDATEVSIGSVGRSLQGWGPLVPGDPTRTRLNTIHRVHSGHGHLVV</sequence>
<reference evidence="2" key="1">
    <citation type="journal article" date="2022" name="bioRxiv">
        <title>Sequencing and chromosome-scale assembly of the giantPleurodeles waltlgenome.</title>
        <authorList>
            <person name="Brown T."/>
            <person name="Elewa A."/>
            <person name="Iarovenko S."/>
            <person name="Subramanian E."/>
            <person name="Araus A.J."/>
            <person name="Petzold A."/>
            <person name="Susuki M."/>
            <person name="Suzuki K.-i.T."/>
            <person name="Hayashi T."/>
            <person name="Toyoda A."/>
            <person name="Oliveira C."/>
            <person name="Osipova E."/>
            <person name="Leigh N.D."/>
            <person name="Simon A."/>
            <person name="Yun M.H."/>
        </authorList>
    </citation>
    <scope>NUCLEOTIDE SEQUENCE</scope>
    <source>
        <strain evidence="2">20211129_DDA</strain>
        <tissue evidence="2">Liver</tissue>
    </source>
</reference>
<protein>
    <submittedName>
        <fullName evidence="2">Uncharacterized protein</fullName>
    </submittedName>
</protein>
<feature type="region of interest" description="Disordered" evidence="1">
    <location>
        <begin position="25"/>
        <end position="71"/>
    </location>
</feature>
<evidence type="ECO:0000313" key="3">
    <source>
        <dbReference type="Proteomes" id="UP001066276"/>
    </source>
</evidence>
<gene>
    <name evidence="2" type="ORF">NDU88_002467</name>
</gene>
<organism evidence="2 3">
    <name type="scientific">Pleurodeles waltl</name>
    <name type="common">Iberian ribbed newt</name>
    <dbReference type="NCBI Taxonomy" id="8319"/>
    <lineage>
        <taxon>Eukaryota</taxon>
        <taxon>Metazoa</taxon>
        <taxon>Chordata</taxon>
        <taxon>Craniata</taxon>
        <taxon>Vertebrata</taxon>
        <taxon>Euteleostomi</taxon>
        <taxon>Amphibia</taxon>
        <taxon>Batrachia</taxon>
        <taxon>Caudata</taxon>
        <taxon>Salamandroidea</taxon>
        <taxon>Salamandridae</taxon>
        <taxon>Pleurodelinae</taxon>
        <taxon>Pleurodeles</taxon>
    </lineage>
</organism>
<evidence type="ECO:0000256" key="1">
    <source>
        <dbReference type="SAM" id="MobiDB-lite"/>
    </source>
</evidence>